<proteinExistence type="predicted"/>
<dbReference type="EMBL" id="HBUF01399493">
    <property type="protein sequence ID" value="CAG6736492.1"/>
    <property type="molecule type" value="Transcribed_RNA"/>
</dbReference>
<accession>A0A8D9A255</accession>
<sequence length="438" mass="50782">MDSNCSKNKCLLGQSDKSEVKLERINTDDIPAKDPYILYLNNREIIVASGHQLKKYILDGNCKKYILDDNFSFTAAKIDVPHALSDWRLANVNNESFVYYKENRNVILMLSCQTGNLLKKISIHENKSISKVCHLNGCLVIRYSCPTVTIRHDVDVYSLEHNKMLTVGIISKYFDDYTRSFECLCLRYLFNDYFITFFQPCDLDHRPFCVVVWQLSSANDTNESCVTPIAIMEKERYGEYECPGVIHLTGNCFIFRFEAMFELYRIINNELVLIKVVNKISLPIIKAFIPINEFGVILVHIKETNYIFNFHDMAKGKSRQILKYSYKNKDDFGYFSIKRQVTKLFSEDCSLICCSHISRCYKFKAFKLTLDDEFLGIIFHDIRKYARVLAQAHRSKTSPISTLPLELVILIICKTSDCPDEVTVTARESIAYKFFCKP</sequence>
<protein>
    <submittedName>
        <fullName evidence="1">Uncharacterized protein</fullName>
    </submittedName>
</protein>
<dbReference type="EMBL" id="HBUF01206323">
    <property type="protein sequence ID" value="CAG6663953.1"/>
    <property type="molecule type" value="Transcribed_RNA"/>
</dbReference>
<dbReference type="EMBL" id="HBUF01547464">
    <property type="protein sequence ID" value="CAG6757554.1"/>
    <property type="molecule type" value="Transcribed_RNA"/>
</dbReference>
<name>A0A8D9A255_9HEMI</name>
<reference evidence="1" key="1">
    <citation type="submission" date="2021-05" db="EMBL/GenBank/DDBJ databases">
        <authorList>
            <person name="Alioto T."/>
            <person name="Alioto T."/>
            <person name="Gomez Garrido J."/>
        </authorList>
    </citation>
    <scope>NUCLEOTIDE SEQUENCE</scope>
</reference>
<dbReference type="EMBL" id="HBUF01010425">
    <property type="protein sequence ID" value="CAG6608149.1"/>
    <property type="molecule type" value="Transcribed_RNA"/>
</dbReference>
<evidence type="ECO:0000313" key="1">
    <source>
        <dbReference type="EMBL" id="CAG6757554.1"/>
    </source>
</evidence>
<organism evidence="1">
    <name type="scientific">Cacopsylla melanoneura</name>
    <dbReference type="NCBI Taxonomy" id="428564"/>
    <lineage>
        <taxon>Eukaryota</taxon>
        <taxon>Metazoa</taxon>
        <taxon>Ecdysozoa</taxon>
        <taxon>Arthropoda</taxon>
        <taxon>Hexapoda</taxon>
        <taxon>Insecta</taxon>
        <taxon>Pterygota</taxon>
        <taxon>Neoptera</taxon>
        <taxon>Paraneoptera</taxon>
        <taxon>Hemiptera</taxon>
        <taxon>Sternorrhyncha</taxon>
        <taxon>Psylloidea</taxon>
        <taxon>Psyllidae</taxon>
        <taxon>Psyllinae</taxon>
        <taxon>Cacopsylla</taxon>
    </lineage>
</organism>
<dbReference type="EMBL" id="HBUF01206322">
    <property type="protein sequence ID" value="CAG6663952.1"/>
    <property type="molecule type" value="Transcribed_RNA"/>
</dbReference>
<dbReference type="AlphaFoldDB" id="A0A8D9A255"/>
<dbReference type="EMBL" id="HBUF01010423">
    <property type="protein sequence ID" value="CAG6608147.1"/>
    <property type="molecule type" value="Transcribed_RNA"/>
</dbReference>